<dbReference type="PANTHER" id="PTHR31325">
    <property type="entry name" value="OS01G0798800 PROTEIN-RELATED"/>
    <property type="match status" value="1"/>
</dbReference>
<feature type="domain" description="DUF4220" evidence="2">
    <location>
        <begin position="61"/>
        <end position="384"/>
    </location>
</feature>
<dbReference type="InterPro" id="IPR007658">
    <property type="entry name" value="DUF594"/>
</dbReference>
<keyword evidence="1" id="KW-0812">Transmembrane</keyword>
<feature type="transmembrane region" description="Helical" evidence="1">
    <location>
        <begin position="287"/>
        <end position="306"/>
    </location>
</feature>
<gene>
    <name evidence="3" type="ORF">SADUNF_Sadunf07G0105200</name>
</gene>
<dbReference type="Pfam" id="PF13968">
    <property type="entry name" value="DUF4220"/>
    <property type="match status" value="1"/>
</dbReference>
<dbReference type="Proteomes" id="UP000657918">
    <property type="component" value="Unassembled WGS sequence"/>
</dbReference>
<dbReference type="OrthoDB" id="1689146at2759"/>
<keyword evidence="4" id="KW-1185">Reference proteome</keyword>
<keyword evidence="1" id="KW-1133">Transmembrane helix</keyword>
<protein>
    <recommendedName>
        <fullName evidence="2">DUF4220 domain-containing protein</fullName>
    </recommendedName>
</protein>
<evidence type="ECO:0000313" key="4">
    <source>
        <dbReference type="Proteomes" id="UP000657918"/>
    </source>
</evidence>
<dbReference type="AlphaFoldDB" id="A0A835N2G7"/>
<feature type="transmembrane region" description="Helical" evidence="1">
    <location>
        <begin position="318"/>
        <end position="340"/>
    </location>
</feature>
<dbReference type="EMBL" id="JADGMS010000007">
    <property type="protein sequence ID" value="KAF9679103.1"/>
    <property type="molecule type" value="Genomic_DNA"/>
</dbReference>
<reference evidence="3 4" key="1">
    <citation type="submission" date="2020-10" db="EMBL/GenBank/DDBJ databases">
        <title>Plant Genome Project.</title>
        <authorList>
            <person name="Zhang R.-G."/>
        </authorList>
    </citation>
    <scope>NUCLEOTIDE SEQUENCE [LARGE SCALE GENOMIC DNA]</scope>
    <source>
        <strain evidence="3">FAFU-HL-1</strain>
        <tissue evidence="3">Leaf</tissue>
    </source>
</reference>
<feature type="transmembrane region" description="Helical" evidence="1">
    <location>
        <begin position="25"/>
        <end position="46"/>
    </location>
</feature>
<accession>A0A835N2G7</accession>
<feature type="transmembrane region" description="Helical" evidence="1">
    <location>
        <begin position="142"/>
        <end position="167"/>
    </location>
</feature>
<feature type="transmembrane region" description="Helical" evidence="1">
    <location>
        <begin position="58"/>
        <end position="78"/>
    </location>
</feature>
<dbReference type="Pfam" id="PF04578">
    <property type="entry name" value="DUF594"/>
    <property type="match status" value="1"/>
</dbReference>
<dbReference type="InterPro" id="IPR025315">
    <property type="entry name" value="DUF4220"/>
</dbReference>
<name>A0A835N2G7_9ROSI</name>
<proteinExistence type="predicted"/>
<keyword evidence="1" id="KW-0472">Membrane</keyword>
<evidence type="ECO:0000256" key="1">
    <source>
        <dbReference type="SAM" id="Phobius"/>
    </source>
</evidence>
<evidence type="ECO:0000313" key="3">
    <source>
        <dbReference type="EMBL" id="KAF9679103.1"/>
    </source>
</evidence>
<comment type="caution">
    <text evidence="3">The sequence shown here is derived from an EMBL/GenBank/DDBJ whole genome shotgun (WGS) entry which is preliminary data.</text>
</comment>
<evidence type="ECO:0000259" key="2">
    <source>
        <dbReference type="Pfam" id="PF13968"/>
    </source>
</evidence>
<organism evidence="3 4">
    <name type="scientific">Salix dunnii</name>
    <dbReference type="NCBI Taxonomy" id="1413687"/>
    <lineage>
        <taxon>Eukaryota</taxon>
        <taxon>Viridiplantae</taxon>
        <taxon>Streptophyta</taxon>
        <taxon>Embryophyta</taxon>
        <taxon>Tracheophyta</taxon>
        <taxon>Spermatophyta</taxon>
        <taxon>Magnoliopsida</taxon>
        <taxon>eudicotyledons</taxon>
        <taxon>Gunneridae</taxon>
        <taxon>Pentapetalae</taxon>
        <taxon>rosids</taxon>
        <taxon>fabids</taxon>
        <taxon>Malpighiales</taxon>
        <taxon>Salicaceae</taxon>
        <taxon>Saliceae</taxon>
        <taxon>Salix</taxon>
    </lineage>
</organism>
<sequence>MLLIMTRRKALQVIPPSLRELWSTWQLRVLVLTSLILQIVLIIFGNRRKYTSRSWVRFAVWSAYLAADTVATMALGVISSKLGEIYDADGSIDPNVELNAFWTPFLLLHLGGPDTITAYSLEDNDLWSRHFLGLVMQAISTLYIIMMAWTGSHLSVLLILMTSAGLIKFGERTWVLRSASNDQLRDSMRITRSDQGPGNSNLAEEYQLRDDEGYNVIPSKVIEIQLPVDPAGLFADVILGSRDRDTSQTIFRSISSENAYKLIEMECGLMYDLLYTKAILVYNPWGLALRFISFILACIVLVLFSLTSEKQNYSKVDLSLTFILLAVAIFLEIYAILVLLSSDWTTVWLSTNNKASALKAITSLSLLQNPRWSNSMAQYSLLSFTLEEKPVGCVGILRRFSIVEQLEQQRYLTNVEVTGSLKEWVFNHFKKKLNKIQQETELGSYNIGSFNTARGNLVLQKYGHSGLNWSIEIGFDKSILIWHIATEMCCNLEDSTDDIIQSKHHISKHLSEYMLYLLVMNPSMLPVGMGQFVFEDTCAEAVSFFSTAGKLDVHKNLLEGYNTGVQLPGERYRSKKSILPDACRLAQQLVDISDKEQKWSLVADVWVEMLAYVAYQSNGRQHADQLRGGGEFLTHVWLLMAHFGLTEHFQIPQRREVARLIVRYGYSRLKYCTDVEFDQRTLIRHISAEICCILDDSTDSIQSKHGTYKLYSQNLLFTNPSLLPGGWLDVGYKRKQHNSNGKQHCRTSKRRGRV</sequence>